<accession>M4BA51</accession>
<dbReference type="Proteomes" id="UP000011713">
    <property type="component" value="Unassembled WGS sequence"/>
</dbReference>
<evidence type="ECO:0000313" key="1">
    <source>
        <dbReference type="EnsemblProtists" id="HpaP803161"/>
    </source>
</evidence>
<sequence length="74" mass="7966">MGLLPARLKGAVSESGLRYVHIAVTTEVSDHDTSLLAREESDFELSSTAFYLEGQVVKLPLCLQCNTAVSPGSR</sequence>
<keyword evidence="2" id="KW-1185">Reference proteome</keyword>
<dbReference type="InParanoid" id="M4BA51"/>
<protein>
    <submittedName>
        <fullName evidence="1">Uncharacterized protein</fullName>
    </submittedName>
</protein>
<proteinExistence type="predicted"/>
<reference evidence="1" key="2">
    <citation type="submission" date="2015-06" db="UniProtKB">
        <authorList>
            <consortium name="EnsemblProtists"/>
        </authorList>
    </citation>
    <scope>IDENTIFICATION</scope>
    <source>
        <strain evidence="1">Emoy2</strain>
    </source>
</reference>
<dbReference type="EMBL" id="JH598060">
    <property type="status" value="NOT_ANNOTATED_CDS"/>
    <property type="molecule type" value="Genomic_DNA"/>
</dbReference>
<reference evidence="2" key="1">
    <citation type="journal article" date="2010" name="Science">
        <title>Signatures of adaptation to obligate biotrophy in the Hyaloperonospora arabidopsidis genome.</title>
        <authorList>
            <person name="Baxter L."/>
            <person name="Tripathy S."/>
            <person name="Ishaque N."/>
            <person name="Boot N."/>
            <person name="Cabral A."/>
            <person name="Kemen E."/>
            <person name="Thines M."/>
            <person name="Ah-Fong A."/>
            <person name="Anderson R."/>
            <person name="Badejoko W."/>
            <person name="Bittner-Eddy P."/>
            <person name="Boore J.L."/>
            <person name="Chibucos M.C."/>
            <person name="Coates M."/>
            <person name="Dehal P."/>
            <person name="Delehaunty K."/>
            <person name="Dong S."/>
            <person name="Downton P."/>
            <person name="Dumas B."/>
            <person name="Fabro G."/>
            <person name="Fronick C."/>
            <person name="Fuerstenberg S.I."/>
            <person name="Fulton L."/>
            <person name="Gaulin E."/>
            <person name="Govers F."/>
            <person name="Hughes L."/>
            <person name="Humphray S."/>
            <person name="Jiang R.H."/>
            <person name="Judelson H."/>
            <person name="Kamoun S."/>
            <person name="Kyung K."/>
            <person name="Meijer H."/>
            <person name="Minx P."/>
            <person name="Morris P."/>
            <person name="Nelson J."/>
            <person name="Phuntumart V."/>
            <person name="Qutob D."/>
            <person name="Rehmany A."/>
            <person name="Rougon-Cardoso A."/>
            <person name="Ryden P."/>
            <person name="Torto-Alalibo T."/>
            <person name="Studholme D."/>
            <person name="Wang Y."/>
            <person name="Win J."/>
            <person name="Wood J."/>
            <person name="Clifton S.W."/>
            <person name="Rogers J."/>
            <person name="Van den Ackerveken G."/>
            <person name="Jones J.D."/>
            <person name="McDowell J.M."/>
            <person name="Beynon J."/>
            <person name="Tyler B.M."/>
        </authorList>
    </citation>
    <scope>NUCLEOTIDE SEQUENCE [LARGE SCALE GENOMIC DNA]</scope>
    <source>
        <strain evidence="2">Emoy2</strain>
    </source>
</reference>
<dbReference type="HOGENOM" id="CLU_2693047_0_0_1"/>
<name>M4BA51_HYAAE</name>
<organism evidence="1 2">
    <name type="scientific">Hyaloperonospora arabidopsidis (strain Emoy2)</name>
    <name type="common">Downy mildew agent</name>
    <name type="synonym">Peronospora arabidopsidis</name>
    <dbReference type="NCBI Taxonomy" id="559515"/>
    <lineage>
        <taxon>Eukaryota</taxon>
        <taxon>Sar</taxon>
        <taxon>Stramenopiles</taxon>
        <taxon>Oomycota</taxon>
        <taxon>Peronosporomycetes</taxon>
        <taxon>Peronosporales</taxon>
        <taxon>Peronosporaceae</taxon>
        <taxon>Hyaloperonospora</taxon>
    </lineage>
</organism>
<dbReference type="VEuPathDB" id="FungiDB:HpaG803161"/>
<dbReference type="EnsemblProtists" id="HpaT803161">
    <property type="protein sequence ID" value="HpaP803161"/>
    <property type="gene ID" value="HpaG803161"/>
</dbReference>
<dbReference type="AlphaFoldDB" id="M4BA51"/>
<evidence type="ECO:0000313" key="2">
    <source>
        <dbReference type="Proteomes" id="UP000011713"/>
    </source>
</evidence>